<evidence type="ECO:0000256" key="8">
    <source>
        <dbReference type="ARBA" id="ARBA00022723"/>
    </source>
</evidence>
<dbReference type="InterPro" id="IPR011650">
    <property type="entry name" value="Peptidase_M20_dimer"/>
</dbReference>
<dbReference type="NCBIfam" id="TIGR01910">
    <property type="entry name" value="DapE-ArgE"/>
    <property type="match status" value="1"/>
</dbReference>
<evidence type="ECO:0000313" key="16">
    <source>
        <dbReference type="EMBL" id="KRM45093.1"/>
    </source>
</evidence>
<evidence type="ECO:0000256" key="7">
    <source>
        <dbReference type="ARBA" id="ARBA00022605"/>
    </source>
</evidence>
<dbReference type="EC" id="3.5.1.18" evidence="5"/>
<dbReference type="Pfam" id="PF07687">
    <property type="entry name" value="M20_dimer"/>
    <property type="match status" value="1"/>
</dbReference>
<evidence type="ECO:0000256" key="1">
    <source>
        <dbReference type="ARBA" id="ARBA00001941"/>
    </source>
</evidence>
<evidence type="ECO:0000256" key="13">
    <source>
        <dbReference type="ARBA" id="ARBA00023285"/>
    </source>
</evidence>
<evidence type="ECO:0000256" key="9">
    <source>
        <dbReference type="ARBA" id="ARBA00022801"/>
    </source>
</evidence>
<dbReference type="InterPro" id="IPR010182">
    <property type="entry name" value="ArgE/DapE"/>
</dbReference>
<evidence type="ECO:0000256" key="11">
    <source>
        <dbReference type="ARBA" id="ARBA00022915"/>
    </source>
</evidence>
<dbReference type="PANTHER" id="PTHR43808:SF8">
    <property type="entry name" value="PEPTIDASE M20 DIMERISATION DOMAIN-CONTAINING PROTEIN"/>
    <property type="match status" value="1"/>
</dbReference>
<keyword evidence="13" id="KW-0170">Cobalt</keyword>
<protein>
    <recommendedName>
        <fullName evidence="6">Probable succinyl-diaminopimelate desuccinylase</fullName>
        <ecNumber evidence="5">3.5.1.18</ecNumber>
    </recommendedName>
</protein>
<dbReference type="NCBIfam" id="NF006365">
    <property type="entry name" value="PRK08588.1"/>
    <property type="match status" value="1"/>
</dbReference>
<dbReference type="AlphaFoldDB" id="A0A0R1YTG8"/>
<comment type="similarity">
    <text evidence="4">Belongs to the peptidase M20A family.</text>
</comment>
<evidence type="ECO:0000313" key="17">
    <source>
        <dbReference type="Proteomes" id="UP000051010"/>
    </source>
</evidence>
<evidence type="ECO:0000256" key="2">
    <source>
        <dbReference type="ARBA" id="ARBA00001947"/>
    </source>
</evidence>
<dbReference type="InterPro" id="IPR002933">
    <property type="entry name" value="Peptidase_M20"/>
</dbReference>
<dbReference type="GO" id="GO:0009089">
    <property type="term" value="P:lysine biosynthetic process via diaminopimelate"/>
    <property type="evidence" value="ECO:0007669"/>
    <property type="project" value="UniProtKB-UniPathway"/>
</dbReference>
<dbReference type="CDD" id="cd08659">
    <property type="entry name" value="M20_ArgE_DapE-like"/>
    <property type="match status" value="1"/>
</dbReference>
<dbReference type="PROSITE" id="PS00758">
    <property type="entry name" value="ARGE_DAPE_CPG2_1"/>
    <property type="match status" value="1"/>
</dbReference>
<dbReference type="SUPFAM" id="SSF53187">
    <property type="entry name" value="Zn-dependent exopeptidases"/>
    <property type="match status" value="1"/>
</dbReference>
<evidence type="ECO:0000256" key="6">
    <source>
        <dbReference type="ARBA" id="ARBA00016853"/>
    </source>
</evidence>
<keyword evidence="9" id="KW-0378">Hydrolase</keyword>
<keyword evidence="12" id="KW-0457">Lysine biosynthesis</keyword>
<dbReference type="PROSITE" id="PS00759">
    <property type="entry name" value="ARGE_DAPE_CPG2_2"/>
    <property type="match status" value="1"/>
</dbReference>
<feature type="domain" description="Peptidase M20 dimerisation" evidence="15">
    <location>
        <begin position="173"/>
        <end position="275"/>
    </location>
</feature>
<dbReference type="InterPro" id="IPR050072">
    <property type="entry name" value="Peptidase_M20A"/>
</dbReference>
<keyword evidence="10" id="KW-0862">Zinc</keyword>
<evidence type="ECO:0000259" key="15">
    <source>
        <dbReference type="Pfam" id="PF07687"/>
    </source>
</evidence>
<dbReference type="GO" id="GO:0009014">
    <property type="term" value="F:succinyl-diaminopimelate desuccinylase activity"/>
    <property type="evidence" value="ECO:0007669"/>
    <property type="project" value="UniProtKB-EC"/>
</dbReference>
<comment type="pathway">
    <text evidence="3">Amino-acid biosynthesis; L-lysine biosynthesis via DAP pathway; LL-2,6-diaminopimelate from (S)-tetrahydrodipicolinate (succinylase route): step 3/3.</text>
</comment>
<sequence>MLDQTEQLKILRDLIQIQSPNGNEIAVSKYIGQLFDKYGIHYRLDAFGDRRADLVAQIGNEESTNILGFTGHQDTVSVSNPDQWQHDPFSAAVVGDQVFGRGAADMKSGLAAQIIALIDLKQAGLPKHGQIRFIATAGEEYGTPGAFRLNDQHVVDDVAALVVGEPTSGQVVYAHSGSINYRVKSFGQATHSSTPQKGINAISGLNQFINRETTLFDQAPVDPFLGHVQHSITMIKGGEQVNIIPAAAELSGNIRPTESFNNDAVIRTLKQAVVDINAASHYRLEFSLIHNFFPVETDPQNGFVQLAKQAATAHFSDRQVDLITINGATDASVFVQANPQMPVVVLGPDTWAEAHQTDEFTTISSFRRTIGTYEQLAQDYFHEFD</sequence>
<dbReference type="InterPro" id="IPR001261">
    <property type="entry name" value="ArgE/DapE_CS"/>
</dbReference>
<dbReference type="UniPathway" id="UPA00034">
    <property type="reaction ID" value="UER00021"/>
</dbReference>
<dbReference type="SUPFAM" id="SSF55031">
    <property type="entry name" value="Bacterial exopeptidase dimerisation domain"/>
    <property type="match status" value="1"/>
</dbReference>
<comment type="caution">
    <text evidence="16">The sequence shown here is derived from an EMBL/GenBank/DDBJ whole genome shotgun (WGS) entry which is preliminary data.</text>
</comment>
<accession>A0A0R1YTG8</accession>
<evidence type="ECO:0000256" key="5">
    <source>
        <dbReference type="ARBA" id="ARBA00011921"/>
    </source>
</evidence>
<proteinExistence type="inferred from homology"/>
<dbReference type="Proteomes" id="UP000051010">
    <property type="component" value="Unassembled WGS sequence"/>
</dbReference>
<dbReference type="GO" id="GO:0046872">
    <property type="term" value="F:metal ion binding"/>
    <property type="evidence" value="ECO:0007669"/>
    <property type="project" value="UniProtKB-KW"/>
</dbReference>
<evidence type="ECO:0000256" key="10">
    <source>
        <dbReference type="ARBA" id="ARBA00022833"/>
    </source>
</evidence>
<dbReference type="Gene3D" id="3.40.630.10">
    <property type="entry name" value="Zn peptidases"/>
    <property type="match status" value="1"/>
</dbReference>
<organism evidence="16 17">
    <name type="scientific">Lentilactobacillus parafarraginis DSM 18390 = JCM 14109</name>
    <dbReference type="NCBI Taxonomy" id="1423786"/>
    <lineage>
        <taxon>Bacteria</taxon>
        <taxon>Bacillati</taxon>
        <taxon>Bacillota</taxon>
        <taxon>Bacilli</taxon>
        <taxon>Lactobacillales</taxon>
        <taxon>Lactobacillaceae</taxon>
        <taxon>Lentilactobacillus</taxon>
    </lineage>
</organism>
<comment type="catalytic activity">
    <reaction evidence="14">
        <text>N-succinyl-(2S,6S)-2,6-diaminopimelate + H2O = (2S,6S)-2,6-diaminopimelate + succinate</text>
        <dbReference type="Rhea" id="RHEA:22608"/>
        <dbReference type="ChEBI" id="CHEBI:15377"/>
        <dbReference type="ChEBI" id="CHEBI:30031"/>
        <dbReference type="ChEBI" id="CHEBI:57609"/>
        <dbReference type="ChEBI" id="CHEBI:58087"/>
        <dbReference type="EC" id="3.5.1.18"/>
    </reaction>
</comment>
<dbReference type="Gene3D" id="3.30.70.360">
    <property type="match status" value="1"/>
</dbReference>
<evidence type="ECO:0000256" key="14">
    <source>
        <dbReference type="ARBA" id="ARBA00051301"/>
    </source>
</evidence>
<reference evidence="16 17" key="1">
    <citation type="journal article" date="2015" name="Genome Announc.">
        <title>Expanding the biotechnology potential of lactobacilli through comparative genomics of 213 strains and associated genera.</title>
        <authorList>
            <person name="Sun Z."/>
            <person name="Harris H.M."/>
            <person name="McCann A."/>
            <person name="Guo C."/>
            <person name="Argimon S."/>
            <person name="Zhang W."/>
            <person name="Yang X."/>
            <person name="Jeffery I.B."/>
            <person name="Cooney J.C."/>
            <person name="Kagawa T.F."/>
            <person name="Liu W."/>
            <person name="Song Y."/>
            <person name="Salvetti E."/>
            <person name="Wrobel A."/>
            <person name="Rasinkangas P."/>
            <person name="Parkhill J."/>
            <person name="Rea M.C."/>
            <person name="O'Sullivan O."/>
            <person name="Ritari J."/>
            <person name="Douillard F.P."/>
            <person name="Paul Ross R."/>
            <person name="Yang R."/>
            <person name="Briner A.E."/>
            <person name="Felis G.E."/>
            <person name="de Vos W.M."/>
            <person name="Barrangou R."/>
            <person name="Klaenhammer T.R."/>
            <person name="Caufield P.W."/>
            <person name="Cui Y."/>
            <person name="Zhang H."/>
            <person name="O'Toole P.W."/>
        </authorList>
    </citation>
    <scope>NUCLEOTIDE SEQUENCE [LARGE SCALE GENOMIC DNA]</scope>
    <source>
        <strain evidence="16 17">DSM 18390</strain>
    </source>
</reference>
<keyword evidence="8" id="KW-0479">Metal-binding</keyword>
<dbReference type="InterPro" id="IPR036264">
    <property type="entry name" value="Bact_exopeptidase_dim_dom"/>
</dbReference>
<keyword evidence="7" id="KW-0028">Amino-acid biosynthesis</keyword>
<dbReference type="PATRIC" id="fig|1423786.4.peg.2533"/>
<evidence type="ECO:0000256" key="3">
    <source>
        <dbReference type="ARBA" id="ARBA00005130"/>
    </source>
</evidence>
<comment type="cofactor">
    <cofactor evidence="2">
        <name>Zn(2+)</name>
        <dbReference type="ChEBI" id="CHEBI:29105"/>
    </cofactor>
</comment>
<dbReference type="GO" id="GO:0019877">
    <property type="term" value="P:diaminopimelate biosynthetic process"/>
    <property type="evidence" value="ECO:0007669"/>
    <property type="project" value="UniProtKB-KW"/>
</dbReference>
<dbReference type="Pfam" id="PF01546">
    <property type="entry name" value="Peptidase_M20"/>
    <property type="match status" value="1"/>
</dbReference>
<evidence type="ECO:0000256" key="4">
    <source>
        <dbReference type="ARBA" id="ARBA00006247"/>
    </source>
</evidence>
<name>A0A0R1YTG8_9LACO</name>
<keyword evidence="11" id="KW-0220">Diaminopimelate biosynthesis</keyword>
<dbReference type="EMBL" id="AZFZ01000006">
    <property type="protein sequence ID" value="KRM45093.1"/>
    <property type="molecule type" value="Genomic_DNA"/>
</dbReference>
<gene>
    <name evidence="16" type="ORF">FD47_GL002416</name>
</gene>
<evidence type="ECO:0000256" key="12">
    <source>
        <dbReference type="ARBA" id="ARBA00023154"/>
    </source>
</evidence>
<comment type="cofactor">
    <cofactor evidence="1">
        <name>Co(2+)</name>
        <dbReference type="ChEBI" id="CHEBI:48828"/>
    </cofactor>
</comment>
<dbReference type="PANTHER" id="PTHR43808">
    <property type="entry name" value="ACETYLORNITHINE DEACETYLASE"/>
    <property type="match status" value="1"/>
</dbReference>